<proteinExistence type="predicted"/>
<keyword evidence="3" id="KW-1185">Reference proteome</keyword>
<dbReference type="Proteomes" id="UP000290204">
    <property type="component" value="Unassembled WGS sequence"/>
</dbReference>
<evidence type="ECO:0000313" key="2">
    <source>
        <dbReference type="EMBL" id="RXK62290.1"/>
    </source>
</evidence>
<dbReference type="InterPro" id="IPR022720">
    <property type="entry name" value="Motility-assoc_prot_GldM_N"/>
</dbReference>
<accession>A0A4Q1CMN4</accession>
<reference evidence="2 3" key="1">
    <citation type="submission" date="2019-01" db="EMBL/GenBank/DDBJ databases">
        <title>Lacibacter sp. strain TTM-7.</title>
        <authorList>
            <person name="Chen W.-M."/>
        </authorList>
    </citation>
    <scope>NUCLEOTIDE SEQUENCE [LARGE SCALE GENOMIC DNA]</scope>
    <source>
        <strain evidence="2 3">TTM-7</strain>
    </source>
</reference>
<feature type="domain" description="Gliding motility-associated protein GldM N-terminal" evidence="1">
    <location>
        <begin position="37"/>
        <end position="206"/>
    </location>
</feature>
<evidence type="ECO:0000259" key="1">
    <source>
        <dbReference type="Pfam" id="PF12081"/>
    </source>
</evidence>
<protein>
    <recommendedName>
        <fullName evidence="1">Gliding motility-associated protein GldM N-terminal domain-containing protein</fullName>
    </recommendedName>
</protein>
<dbReference type="AlphaFoldDB" id="A0A4Q1CMN4"/>
<dbReference type="Pfam" id="PF12081">
    <property type="entry name" value="GldM_1st"/>
    <property type="match status" value="1"/>
</dbReference>
<gene>
    <name evidence="2" type="ORF">ESA94_04570</name>
</gene>
<name>A0A4Q1CMN4_9BACT</name>
<evidence type="ECO:0000313" key="3">
    <source>
        <dbReference type="Proteomes" id="UP000290204"/>
    </source>
</evidence>
<dbReference type="EMBL" id="SDHW01000001">
    <property type="protein sequence ID" value="RXK62290.1"/>
    <property type="molecule type" value="Genomic_DNA"/>
</dbReference>
<organism evidence="2 3">
    <name type="scientific">Lacibacter luteus</name>
    <dbReference type="NCBI Taxonomy" id="2508719"/>
    <lineage>
        <taxon>Bacteria</taxon>
        <taxon>Pseudomonadati</taxon>
        <taxon>Bacteroidota</taxon>
        <taxon>Chitinophagia</taxon>
        <taxon>Chitinophagales</taxon>
        <taxon>Chitinophagaceae</taxon>
        <taxon>Lacibacter</taxon>
    </lineage>
</organism>
<dbReference type="PROSITE" id="PS51257">
    <property type="entry name" value="PROKAR_LIPOPROTEIN"/>
    <property type="match status" value="1"/>
</dbReference>
<comment type="caution">
    <text evidence="2">The sequence shown here is derived from an EMBL/GenBank/DDBJ whole genome shotgun (WGS) entry which is preliminary data.</text>
</comment>
<dbReference type="RefSeq" id="WP_129129661.1">
    <property type="nucleotide sequence ID" value="NZ_SDHW01000001.1"/>
</dbReference>
<sequence>MGYRFSITSLFVFLLFNLFFIGCSRRTPNDLYVVKALKISLENSVAILERENEQALTTFQMKTQFPETREKAELLLPQMMGVKSITTSAINEIKKAQSDLIAEATSKDESEPFYYEDNLDAVKRLFIQKERAKFLFRKLKLYKTQLEAIDRSNKEYITHLLIDVPENEKQLENLDNFLEFFKYQPAISVDAFLESLKANILLNEKRMYFFISDKTTSHLNHNSTEILIGTNMRYFKSGDQLQITAGIAEFRYFSKSYMLVNGEKILPDERGRFIYDTKINKSPGNYQMPIEIGYVEADGNPQTLNKNIDYSVIK</sequence>